<proteinExistence type="predicted"/>
<keyword evidence="3" id="KW-0325">Glycoprotein</keyword>
<keyword evidence="8" id="KW-1185">Reference proteome</keyword>
<accession>A0AAN8XMR2</accession>
<organism evidence="7 8">
    <name type="scientific">Halocaridina rubra</name>
    <name type="common">Hawaiian red shrimp</name>
    <dbReference type="NCBI Taxonomy" id="373956"/>
    <lineage>
        <taxon>Eukaryota</taxon>
        <taxon>Metazoa</taxon>
        <taxon>Ecdysozoa</taxon>
        <taxon>Arthropoda</taxon>
        <taxon>Crustacea</taxon>
        <taxon>Multicrustacea</taxon>
        <taxon>Malacostraca</taxon>
        <taxon>Eumalacostraca</taxon>
        <taxon>Eucarida</taxon>
        <taxon>Decapoda</taxon>
        <taxon>Pleocyemata</taxon>
        <taxon>Caridea</taxon>
        <taxon>Atyoidea</taxon>
        <taxon>Atyidae</taxon>
        <taxon>Halocaridina</taxon>
    </lineage>
</organism>
<reference evidence="7 8" key="1">
    <citation type="submission" date="2023-11" db="EMBL/GenBank/DDBJ databases">
        <title>Halocaridina rubra genome assembly.</title>
        <authorList>
            <person name="Smith C."/>
        </authorList>
    </citation>
    <scope>NUCLEOTIDE SEQUENCE [LARGE SCALE GENOMIC DNA]</scope>
    <source>
        <strain evidence="7">EP-1</strain>
        <tissue evidence="7">Whole</tissue>
    </source>
</reference>
<evidence type="ECO:0000259" key="6">
    <source>
        <dbReference type="Pfam" id="PF13802"/>
    </source>
</evidence>
<comment type="caution">
    <text evidence="7">The sequence shown here is derived from an EMBL/GenBank/DDBJ whole genome shotgun (WGS) entry which is preliminary data.</text>
</comment>
<protein>
    <recommendedName>
        <fullName evidence="6">Glycoside hydrolase family 31 N-terminal domain-containing protein</fullName>
    </recommendedName>
</protein>
<keyword evidence="2" id="KW-0378">Hydrolase</keyword>
<keyword evidence="1 5" id="KW-0732">Signal</keyword>
<dbReference type="InterPro" id="IPR011013">
    <property type="entry name" value="Gal_mutarotase_sf_dom"/>
</dbReference>
<dbReference type="GO" id="GO:0090599">
    <property type="term" value="F:alpha-glucosidase activity"/>
    <property type="evidence" value="ECO:0007669"/>
    <property type="project" value="TreeGrafter"/>
</dbReference>
<evidence type="ECO:0000256" key="5">
    <source>
        <dbReference type="SAM" id="SignalP"/>
    </source>
</evidence>
<evidence type="ECO:0000313" key="7">
    <source>
        <dbReference type="EMBL" id="KAK7082723.1"/>
    </source>
</evidence>
<evidence type="ECO:0000313" key="8">
    <source>
        <dbReference type="Proteomes" id="UP001381693"/>
    </source>
</evidence>
<dbReference type="GO" id="GO:0005975">
    <property type="term" value="P:carbohydrate metabolic process"/>
    <property type="evidence" value="ECO:0007669"/>
    <property type="project" value="InterPro"/>
</dbReference>
<evidence type="ECO:0000256" key="2">
    <source>
        <dbReference type="ARBA" id="ARBA00022801"/>
    </source>
</evidence>
<evidence type="ECO:0000256" key="4">
    <source>
        <dbReference type="ARBA" id="ARBA00023295"/>
    </source>
</evidence>
<evidence type="ECO:0000256" key="3">
    <source>
        <dbReference type="ARBA" id="ARBA00023180"/>
    </source>
</evidence>
<dbReference type="EMBL" id="JAXCGZ010003904">
    <property type="protein sequence ID" value="KAK7082723.1"/>
    <property type="molecule type" value="Genomic_DNA"/>
</dbReference>
<dbReference type="SUPFAM" id="SSF74650">
    <property type="entry name" value="Galactose mutarotase-like"/>
    <property type="match status" value="1"/>
</dbReference>
<feature type="chain" id="PRO_5042910246" description="Glycoside hydrolase family 31 N-terminal domain-containing protein" evidence="5">
    <location>
        <begin position="20"/>
        <end position="239"/>
    </location>
</feature>
<gene>
    <name evidence="7" type="ORF">SK128_025164</name>
</gene>
<dbReference type="AlphaFoldDB" id="A0AAN8XMR2"/>
<evidence type="ECO:0000256" key="1">
    <source>
        <dbReference type="ARBA" id="ARBA00022729"/>
    </source>
</evidence>
<feature type="signal peptide" evidence="5">
    <location>
        <begin position="1"/>
        <end position="19"/>
    </location>
</feature>
<dbReference type="PANTHER" id="PTHR22762:SF54">
    <property type="entry name" value="BCDNA.GH04962"/>
    <property type="match status" value="1"/>
</dbReference>
<dbReference type="InterPro" id="IPR025887">
    <property type="entry name" value="Glyco_hydro_31_N_dom"/>
</dbReference>
<dbReference type="PANTHER" id="PTHR22762">
    <property type="entry name" value="ALPHA-GLUCOSIDASE"/>
    <property type="match status" value="1"/>
</dbReference>
<dbReference type="Proteomes" id="UP001381693">
    <property type="component" value="Unassembled WGS sequence"/>
</dbReference>
<dbReference type="Gene3D" id="2.60.40.1760">
    <property type="entry name" value="glycosyl hydrolase (family 31)"/>
    <property type="match status" value="1"/>
</dbReference>
<feature type="domain" description="Glycoside hydrolase family 31 N-terminal" evidence="6">
    <location>
        <begin position="75"/>
        <end position="238"/>
    </location>
</feature>
<feature type="non-terminal residue" evidence="7">
    <location>
        <position position="239"/>
    </location>
</feature>
<dbReference type="Pfam" id="PF13802">
    <property type="entry name" value="Gal_mutarotas_2"/>
    <property type="match status" value="1"/>
</dbReference>
<dbReference type="GO" id="GO:0006491">
    <property type="term" value="P:N-glycan processing"/>
    <property type="evidence" value="ECO:0007669"/>
    <property type="project" value="TreeGrafter"/>
</dbReference>
<dbReference type="GO" id="GO:0030246">
    <property type="term" value="F:carbohydrate binding"/>
    <property type="evidence" value="ECO:0007669"/>
    <property type="project" value="InterPro"/>
</dbReference>
<keyword evidence="4" id="KW-0326">Glycosidase</keyword>
<name>A0AAN8XMR2_HALRR</name>
<sequence>MATMVRWVALLAVICAVAAVDRNNFKSCQQSSFCRRHRAAKPGESPYSLLVDTVTVSETGIVGDILNEKNKVIFTLEVYPLEDHTLRVKINEKNPIRQRFEEPYAIIAGLHTEKFTVDERSFDGLILSFGESKVVLKAKPLRIDVYKGKNLVISTNARGLLKFEHYRNKPAEGEGENADLQVIDEEEDKDGLWEETFKGHSDSKPNGPSSVGMDISFINSKHVYGIPEHADAFSLKETT</sequence>